<dbReference type="SUPFAM" id="SSF55781">
    <property type="entry name" value="GAF domain-like"/>
    <property type="match status" value="1"/>
</dbReference>
<evidence type="ECO:0000313" key="6">
    <source>
        <dbReference type="Proteomes" id="UP001500363"/>
    </source>
</evidence>
<accession>A0ABP4LGH7</accession>
<dbReference type="Gene3D" id="1.10.10.10">
    <property type="entry name" value="Winged helix-like DNA-binding domain superfamily/Winged helix DNA-binding domain"/>
    <property type="match status" value="1"/>
</dbReference>
<dbReference type="SMART" id="SM00065">
    <property type="entry name" value="GAF"/>
    <property type="match status" value="1"/>
</dbReference>
<evidence type="ECO:0000259" key="4">
    <source>
        <dbReference type="PROSITE" id="PS50921"/>
    </source>
</evidence>
<reference evidence="6" key="1">
    <citation type="journal article" date="2019" name="Int. J. Syst. Evol. Microbiol.">
        <title>The Global Catalogue of Microorganisms (GCM) 10K type strain sequencing project: providing services to taxonomists for standard genome sequencing and annotation.</title>
        <authorList>
            <consortium name="The Broad Institute Genomics Platform"/>
            <consortium name="The Broad Institute Genome Sequencing Center for Infectious Disease"/>
            <person name="Wu L."/>
            <person name="Ma J."/>
        </authorList>
    </citation>
    <scope>NUCLEOTIDE SEQUENCE [LARGE SCALE GENOMIC DNA]</scope>
    <source>
        <strain evidence="6">JCM 14303</strain>
    </source>
</reference>
<evidence type="ECO:0000256" key="2">
    <source>
        <dbReference type="ARBA" id="ARBA00023163"/>
    </source>
</evidence>
<name>A0ABP4LGH7_9ACTN</name>
<keyword evidence="1" id="KW-0805">Transcription regulation</keyword>
<dbReference type="RefSeq" id="WP_344172976.1">
    <property type="nucleotide sequence ID" value="NZ_BAAANC010000001.1"/>
</dbReference>
<feature type="compositionally biased region" description="Basic and acidic residues" evidence="3">
    <location>
        <begin position="233"/>
        <end position="242"/>
    </location>
</feature>
<organism evidence="5 6">
    <name type="scientific">Kribbella lupini</name>
    <dbReference type="NCBI Taxonomy" id="291602"/>
    <lineage>
        <taxon>Bacteria</taxon>
        <taxon>Bacillati</taxon>
        <taxon>Actinomycetota</taxon>
        <taxon>Actinomycetes</taxon>
        <taxon>Propionibacteriales</taxon>
        <taxon>Kribbellaceae</taxon>
        <taxon>Kribbella</taxon>
    </lineage>
</organism>
<evidence type="ECO:0000256" key="1">
    <source>
        <dbReference type="ARBA" id="ARBA00023015"/>
    </source>
</evidence>
<sequence>MSQTDSSAEAFGRLAAELQAAEGVELTVETVVQYALQAVWCDYAAVVLITKGRRPQIMALTDPRLADLYRHQIDAGAGPMITALEERSALLIPDVETETRWAPQWREQMLEAGIRSAMHLPLLVAGRPEAVLALYSTKPDAFSADDLDVAHILAQHSSAAIASARHVDTLTEAIDARRLVGQAMGMLMERYRLDEMRAFEVLRRYSMDNNCKLRDVAQELIDTRELPSSPPRADQRAPRSAG</sequence>
<dbReference type="InterPro" id="IPR003018">
    <property type="entry name" value="GAF"/>
</dbReference>
<dbReference type="InterPro" id="IPR005561">
    <property type="entry name" value="ANTAR"/>
</dbReference>
<gene>
    <name evidence="5" type="ORF">GCM10009741_23430</name>
</gene>
<feature type="region of interest" description="Disordered" evidence="3">
    <location>
        <begin position="222"/>
        <end position="242"/>
    </location>
</feature>
<evidence type="ECO:0000313" key="5">
    <source>
        <dbReference type="EMBL" id="GAA1521648.1"/>
    </source>
</evidence>
<feature type="domain" description="ANTAR" evidence="4">
    <location>
        <begin position="160"/>
        <end position="221"/>
    </location>
</feature>
<dbReference type="InterPro" id="IPR036388">
    <property type="entry name" value="WH-like_DNA-bd_sf"/>
</dbReference>
<comment type="caution">
    <text evidence="5">The sequence shown here is derived from an EMBL/GenBank/DDBJ whole genome shotgun (WGS) entry which is preliminary data.</text>
</comment>
<evidence type="ECO:0000256" key="3">
    <source>
        <dbReference type="SAM" id="MobiDB-lite"/>
    </source>
</evidence>
<dbReference type="InterPro" id="IPR012074">
    <property type="entry name" value="GAF_ANTAR"/>
</dbReference>
<dbReference type="Pfam" id="PF13185">
    <property type="entry name" value="GAF_2"/>
    <property type="match status" value="1"/>
</dbReference>
<dbReference type="Proteomes" id="UP001500363">
    <property type="component" value="Unassembled WGS sequence"/>
</dbReference>
<dbReference type="InterPro" id="IPR029016">
    <property type="entry name" value="GAF-like_dom_sf"/>
</dbReference>
<dbReference type="Gene3D" id="3.30.450.40">
    <property type="match status" value="1"/>
</dbReference>
<keyword evidence="2" id="KW-0804">Transcription</keyword>
<keyword evidence="6" id="KW-1185">Reference proteome</keyword>
<dbReference type="SMART" id="SM01012">
    <property type="entry name" value="ANTAR"/>
    <property type="match status" value="1"/>
</dbReference>
<dbReference type="EMBL" id="BAAANC010000001">
    <property type="protein sequence ID" value="GAA1521648.1"/>
    <property type="molecule type" value="Genomic_DNA"/>
</dbReference>
<protein>
    <submittedName>
        <fullName evidence="5">GAF and ANTAR domain-containing protein</fullName>
    </submittedName>
</protein>
<dbReference type="PROSITE" id="PS50921">
    <property type="entry name" value="ANTAR"/>
    <property type="match status" value="1"/>
</dbReference>
<dbReference type="PIRSF" id="PIRSF036625">
    <property type="entry name" value="GAF_ANTAR"/>
    <property type="match status" value="1"/>
</dbReference>
<dbReference type="Pfam" id="PF03861">
    <property type="entry name" value="ANTAR"/>
    <property type="match status" value="1"/>
</dbReference>
<proteinExistence type="predicted"/>